<feature type="region of interest" description="Disordered" evidence="1">
    <location>
        <begin position="1"/>
        <end position="60"/>
    </location>
</feature>
<reference evidence="2 3" key="1">
    <citation type="submission" date="2016-02" db="EMBL/GenBank/DDBJ databases">
        <title>Complete genome sequence and transcriptome regulation of the pentose utilising yeast Sugiyamaella lignohabitans.</title>
        <authorList>
            <person name="Bellasio M."/>
            <person name="Peymann A."/>
            <person name="Valli M."/>
            <person name="Sipitzky M."/>
            <person name="Graf A."/>
            <person name="Sauer M."/>
            <person name="Marx H."/>
            <person name="Mattanovich D."/>
        </authorList>
    </citation>
    <scope>NUCLEOTIDE SEQUENCE [LARGE SCALE GENOMIC DNA]</scope>
    <source>
        <strain evidence="2 3">CBS 10342</strain>
    </source>
</reference>
<feature type="compositionally biased region" description="Polar residues" evidence="1">
    <location>
        <begin position="34"/>
        <end position="48"/>
    </location>
</feature>
<feature type="compositionally biased region" description="Basic and acidic residues" evidence="1">
    <location>
        <begin position="11"/>
        <end position="27"/>
    </location>
</feature>
<proteinExistence type="predicted"/>
<evidence type="ECO:0000256" key="1">
    <source>
        <dbReference type="SAM" id="MobiDB-lite"/>
    </source>
</evidence>
<sequence>MVITRTSTVDKVLDNSRVGHRERSKDESPEDSSDGLTLDTNLSQSGVYNSLHDRDEDHNGNGINVLHDIVGESMKFHLISLGNKVVDHLSIYNPVNGVEKEDLTGID</sequence>
<accession>A0A167FH78</accession>
<dbReference type="RefSeq" id="XP_018737770.1">
    <property type="nucleotide sequence ID" value="XM_018879898.1"/>
</dbReference>
<dbReference type="EMBL" id="CP014503">
    <property type="protein sequence ID" value="ANB15293.1"/>
    <property type="molecule type" value="Genomic_DNA"/>
</dbReference>
<evidence type="ECO:0000313" key="2">
    <source>
        <dbReference type="EMBL" id="ANB15293.1"/>
    </source>
</evidence>
<protein>
    <submittedName>
        <fullName evidence="2">Uncharacterized protein</fullName>
    </submittedName>
</protein>
<gene>
    <name evidence="2" type="ORF">AWJ20_2920</name>
</gene>
<evidence type="ECO:0000313" key="3">
    <source>
        <dbReference type="Proteomes" id="UP000189580"/>
    </source>
</evidence>
<keyword evidence="3" id="KW-1185">Reference proteome</keyword>
<organism evidence="2 3">
    <name type="scientific">Sugiyamaella lignohabitans</name>
    <dbReference type="NCBI Taxonomy" id="796027"/>
    <lineage>
        <taxon>Eukaryota</taxon>
        <taxon>Fungi</taxon>
        <taxon>Dikarya</taxon>
        <taxon>Ascomycota</taxon>
        <taxon>Saccharomycotina</taxon>
        <taxon>Dipodascomycetes</taxon>
        <taxon>Dipodascales</taxon>
        <taxon>Trichomonascaceae</taxon>
        <taxon>Sugiyamaella</taxon>
    </lineage>
</organism>
<dbReference type="Proteomes" id="UP000189580">
    <property type="component" value="Chromosome b"/>
</dbReference>
<dbReference type="GeneID" id="30034885"/>
<dbReference type="AlphaFoldDB" id="A0A167FH78"/>
<name>A0A167FH78_9ASCO</name>
<dbReference type="KEGG" id="slb:AWJ20_2920"/>